<sequence length="72" mass="8258">MFHVTKGHTMFSRVKFCFISLHCPCTFDSPHIIALLLLTSLHCCLSAFMLNIQPSGRIWCLLFVSEEITKEI</sequence>
<evidence type="ECO:0000313" key="2">
    <source>
        <dbReference type="Proteomes" id="UP000235371"/>
    </source>
</evidence>
<dbReference type="Proteomes" id="UP000235371">
    <property type="component" value="Unassembled WGS sequence"/>
</dbReference>
<proteinExistence type="predicted"/>
<name>A0A2J6SRY7_9HELO</name>
<evidence type="ECO:0000313" key="1">
    <source>
        <dbReference type="EMBL" id="PMD53544.1"/>
    </source>
</evidence>
<dbReference type="EMBL" id="KZ613872">
    <property type="protein sequence ID" value="PMD53544.1"/>
    <property type="molecule type" value="Genomic_DNA"/>
</dbReference>
<dbReference type="RefSeq" id="XP_024730448.1">
    <property type="nucleotide sequence ID" value="XM_024870596.1"/>
</dbReference>
<keyword evidence="2" id="KW-1185">Reference proteome</keyword>
<reference evidence="1 2" key="1">
    <citation type="submission" date="2016-04" db="EMBL/GenBank/DDBJ databases">
        <title>A degradative enzymes factory behind the ericoid mycorrhizal symbiosis.</title>
        <authorList>
            <consortium name="DOE Joint Genome Institute"/>
            <person name="Martino E."/>
            <person name="Morin E."/>
            <person name="Grelet G."/>
            <person name="Kuo A."/>
            <person name="Kohler A."/>
            <person name="Daghino S."/>
            <person name="Barry K."/>
            <person name="Choi C."/>
            <person name="Cichocki N."/>
            <person name="Clum A."/>
            <person name="Copeland A."/>
            <person name="Hainaut M."/>
            <person name="Haridas S."/>
            <person name="Labutti K."/>
            <person name="Lindquist E."/>
            <person name="Lipzen A."/>
            <person name="Khouja H.-R."/>
            <person name="Murat C."/>
            <person name="Ohm R."/>
            <person name="Olson A."/>
            <person name="Spatafora J."/>
            <person name="Veneault-Fourrey C."/>
            <person name="Henrissat B."/>
            <person name="Grigoriev I."/>
            <person name="Martin F."/>
            <person name="Perotto S."/>
        </authorList>
    </citation>
    <scope>NUCLEOTIDE SEQUENCE [LARGE SCALE GENOMIC DNA]</scope>
    <source>
        <strain evidence="1 2">E</strain>
    </source>
</reference>
<accession>A0A2J6SRY7</accession>
<dbReference type="InParanoid" id="A0A2J6SRY7"/>
<protein>
    <submittedName>
        <fullName evidence="1">Uncharacterized protein</fullName>
    </submittedName>
</protein>
<organism evidence="1 2">
    <name type="scientific">Hyaloscypha bicolor E</name>
    <dbReference type="NCBI Taxonomy" id="1095630"/>
    <lineage>
        <taxon>Eukaryota</taxon>
        <taxon>Fungi</taxon>
        <taxon>Dikarya</taxon>
        <taxon>Ascomycota</taxon>
        <taxon>Pezizomycotina</taxon>
        <taxon>Leotiomycetes</taxon>
        <taxon>Helotiales</taxon>
        <taxon>Hyaloscyphaceae</taxon>
        <taxon>Hyaloscypha</taxon>
        <taxon>Hyaloscypha bicolor</taxon>
    </lineage>
</organism>
<gene>
    <name evidence="1" type="ORF">K444DRAFT_149843</name>
</gene>
<dbReference type="GeneID" id="36578678"/>
<dbReference type="AlphaFoldDB" id="A0A2J6SRY7"/>